<dbReference type="Pfam" id="PF00528">
    <property type="entry name" value="BPD_transp_1"/>
    <property type="match status" value="1"/>
</dbReference>
<dbReference type="GO" id="GO:0015833">
    <property type="term" value="P:peptide transport"/>
    <property type="evidence" value="ECO:0007669"/>
    <property type="project" value="UniProtKB-KW"/>
</dbReference>
<dbReference type="InterPro" id="IPR050366">
    <property type="entry name" value="BP-dependent_transpt_permease"/>
</dbReference>
<feature type="domain" description="ABC transmembrane type-1" evidence="10">
    <location>
        <begin position="74"/>
        <end position="263"/>
    </location>
</feature>
<evidence type="ECO:0000256" key="3">
    <source>
        <dbReference type="ARBA" id="ARBA00022475"/>
    </source>
</evidence>
<dbReference type="InterPro" id="IPR000515">
    <property type="entry name" value="MetI-like"/>
</dbReference>
<gene>
    <name evidence="11" type="ORF">GN330_21035</name>
</gene>
<keyword evidence="5" id="KW-0571">Peptide transport</keyword>
<dbReference type="GO" id="GO:0005886">
    <property type="term" value="C:plasma membrane"/>
    <property type="evidence" value="ECO:0007669"/>
    <property type="project" value="UniProtKB-SubCell"/>
</dbReference>
<comment type="subcellular location">
    <subcellularLocation>
        <location evidence="1 9">Cell membrane</location>
        <topology evidence="1 9">Multi-pass membrane protein</topology>
    </subcellularLocation>
</comment>
<keyword evidence="8 9" id="KW-0472">Membrane</keyword>
<dbReference type="Pfam" id="PF12911">
    <property type="entry name" value="OppC_N"/>
    <property type="match status" value="1"/>
</dbReference>
<dbReference type="InterPro" id="IPR025966">
    <property type="entry name" value="OppC_N"/>
</dbReference>
<proteinExistence type="inferred from homology"/>
<keyword evidence="3" id="KW-1003">Cell membrane</keyword>
<evidence type="ECO:0000313" key="11">
    <source>
        <dbReference type="EMBL" id="MVA99742.1"/>
    </source>
</evidence>
<evidence type="ECO:0000256" key="7">
    <source>
        <dbReference type="ARBA" id="ARBA00022989"/>
    </source>
</evidence>
<keyword evidence="4 9" id="KW-0812">Transmembrane</keyword>
<accession>A0A844QJI7</accession>
<evidence type="ECO:0000259" key="10">
    <source>
        <dbReference type="PROSITE" id="PS50928"/>
    </source>
</evidence>
<evidence type="ECO:0000256" key="4">
    <source>
        <dbReference type="ARBA" id="ARBA00022692"/>
    </source>
</evidence>
<organism evidence="11 12">
    <name type="scientific">Nitratireductor arenosus</name>
    <dbReference type="NCBI Taxonomy" id="2682096"/>
    <lineage>
        <taxon>Bacteria</taxon>
        <taxon>Pseudomonadati</taxon>
        <taxon>Pseudomonadota</taxon>
        <taxon>Alphaproteobacteria</taxon>
        <taxon>Hyphomicrobiales</taxon>
        <taxon>Phyllobacteriaceae</taxon>
        <taxon>Nitratireductor</taxon>
    </lineage>
</organism>
<feature type="transmembrane region" description="Helical" evidence="9">
    <location>
        <begin position="240"/>
        <end position="263"/>
    </location>
</feature>
<name>A0A844QJI7_9HYPH</name>
<dbReference type="PANTHER" id="PTHR43386:SF1">
    <property type="entry name" value="D,D-DIPEPTIDE TRANSPORT SYSTEM PERMEASE PROTEIN DDPC-RELATED"/>
    <property type="match status" value="1"/>
</dbReference>
<dbReference type="PROSITE" id="PS50928">
    <property type="entry name" value="ABC_TM1"/>
    <property type="match status" value="1"/>
</dbReference>
<evidence type="ECO:0000256" key="5">
    <source>
        <dbReference type="ARBA" id="ARBA00022856"/>
    </source>
</evidence>
<dbReference type="Gene3D" id="1.10.3720.10">
    <property type="entry name" value="MetI-like"/>
    <property type="match status" value="1"/>
</dbReference>
<evidence type="ECO:0000313" key="12">
    <source>
        <dbReference type="Proteomes" id="UP000463224"/>
    </source>
</evidence>
<keyword evidence="2 9" id="KW-0813">Transport</keyword>
<evidence type="ECO:0000256" key="8">
    <source>
        <dbReference type="ARBA" id="ARBA00023136"/>
    </source>
</evidence>
<dbReference type="EMBL" id="WPHG01000007">
    <property type="protein sequence ID" value="MVA99742.1"/>
    <property type="molecule type" value="Genomic_DNA"/>
</dbReference>
<feature type="transmembrane region" description="Helical" evidence="9">
    <location>
        <begin position="78"/>
        <end position="101"/>
    </location>
</feature>
<comment type="caution">
    <text evidence="11">The sequence shown here is derived from an EMBL/GenBank/DDBJ whole genome shotgun (WGS) entry which is preliminary data.</text>
</comment>
<protein>
    <submittedName>
        <fullName evidence="11">ABC transporter permease subunit</fullName>
    </submittedName>
</protein>
<dbReference type="AlphaFoldDB" id="A0A844QJI7"/>
<evidence type="ECO:0000256" key="6">
    <source>
        <dbReference type="ARBA" id="ARBA00022927"/>
    </source>
</evidence>
<dbReference type="CDD" id="cd06261">
    <property type="entry name" value="TM_PBP2"/>
    <property type="match status" value="1"/>
</dbReference>
<keyword evidence="6" id="KW-0653">Protein transport</keyword>
<keyword evidence="7 9" id="KW-1133">Transmembrane helix</keyword>
<evidence type="ECO:0000256" key="1">
    <source>
        <dbReference type="ARBA" id="ARBA00004651"/>
    </source>
</evidence>
<dbReference type="Proteomes" id="UP000463224">
    <property type="component" value="Unassembled WGS sequence"/>
</dbReference>
<evidence type="ECO:0000256" key="2">
    <source>
        <dbReference type="ARBA" id="ARBA00022448"/>
    </source>
</evidence>
<dbReference type="GO" id="GO:0015031">
    <property type="term" value="P:protein transport"/>
    <property type="evidence" value="ECO:0007669"/>
    <property type="project" value="UniProtKB-KW"/>
</dbReference>
<feature type="transmembrane region" description="Helical" evidence="9">
    <location>
        <begin position="122"/>
        <end position="146"/>
    </location>
</feature>
<dbReference type="GO" id="GO:0055085">
    <property type="term" value="P:transmembrane transport"/>
    <property type="evidence" value="ECO:0007669"/>
    <property type="project" value="InterPro"/>
</dbReference>
<keyword evidence="12" id="KW-1185">Reference proteome</keyword>
<reference evidence="11 12" key="1">
    <citation type="submission" date="2019-12" db="EMBL/GenBank/DDBJ databases">
        <title>Nitratireductor arenosus sp. nov., Isolated from sea sand, Jeju island, South Korea.</title>
        <authorList>
            <person name="Kim W."/>
        </authorList>
    </citation>
    <scope>NUCLEOTIDE SEQUENCE [LARGE SCALE GENOMIC DNA]</scope>
    <source>
        <strain evidence="11 12">CAU 1489</strain>
    </source>
</reference>
<dbReference type="SUPFAM" id="SSF161098">
    <property type="entry name" value="MetI-like"/>
    <property type="match status" value="1"/>
</dbReference>
<sequence>MRHLRSPVAVTSLIVVGLALGATLAPGLLAPHDPAEQSLLARLAPPSFLGGPEGHFLGTDQLGRDILSRIIYGARATLLISIAAVVISCSIGTTVGLVAGYNGGRTDALVLRLIDMQLAFPVILLVIAVVAVVGSSVLTLIVVLGISGWPQFARIVRAAVISVREMEYVEAARAIGAPAMRVIFRHIGPNVLSATIVFATYELSRMILIEATLSFLGLGIQPPTPTWGGMISEGQKYISLAWAASVFPGIAIASTILAINMLGDVLRDALDPRLSGEDGR</sequence>
<evidence type="ECO:0000256" key="9">
    <source>
        <dbReference type="RuleBase" id="RU363032"/>
    </source>
</evidence>
<dbReference type="InterPro" id="IPR035906">
    <property type="entry name" value="MetI-like_sf"/>
</dbReference>
<comment type="similarity">
    <text evidence="9">Belongs to the binding-protein-dependent transport system permease family.</text>
</comment>
<dbReference type="PANTHER" id="PTHR43386">
    <property type="entry name" value="OLIGOPEPTIDE TRANSPORT SYSTEM PERMEASE PROTEIN APPC"/>
    <property type="match status" value="1"/>
</dbReference>